<sequence length="424" mass="46506">MIVPSQHEVGPTYKPSRFVRHPLTKRNQEELEIAGRVGEILAWDKRTWRGGNKVLTFVNAPAQKKNADGTDRLIAPTGFSINKRRYGDYPASEQSAHDRGWYAYLNMGVPLIDERHDIVQPPPDVISEHAYIDRTDPVLKEIRDTIEFSISNTISWSPEGQVQLTFGARGAAELQAQLQQSLANSMENSLATSQEQSQAAKSSRTHKDHNHKDDVGTEDQQVNEQTTTNTTKASSTSTGTTTATTTATGTATGTGELSAQLMQGITASAGGSLTAGWTASHQVVVTPNGCRVVVRATQRRQIRRFDYQIPIVFNGFVALYYPEPVEYTRIPEIGGYGIFPAWTLGARIQTQNRNPKEVYTGPKYAQVVVFPIDILGLVADGDNFTQKGVAEVVSVLAGEHEIFEVEALTLANRKSTGAAPFYTL</sequence>
<accession>A0A3A4K4B5</accession>
<dbReference type="EMBL" id="QZFU01000019">
    <property type="protein sequence ID" value="RJO75133.1"/>
    <property type="molecule type" value="Genomic_DNA"/>
</dbReference>
<dbReference type="Proteomes" id="UP000266677">
    <property type="component" value="Unassembled WGS sequence"/>
</dbReference>
<feature type="compositionally biased region" description="Polar residues" evidence="1">
    <location>
        <begin position="185"/>
        <end position="202"/>
    </location>
</feature>
<evidence type="ECO:0000313" key="3">
    <source>
        <dbReference type="Proteomes" id="UP000266677"/>
    </source>
</evidence>
<feature type="compositionally biased region" description="Low complexity" evidence="1">
    <location>
        <begin position="226"/>
        <end position="252"/>
    </location>
</feature>
<dbReference type="OrthoDB" id="3413620at2"/>
<dbReference type="AlphaFoldDB" id="A0A3A4K4B5"/>
<evidence type="ECO:0000313" key="2">
    <source>
        <dbReference type="EMBL" id="RJO75133.1"/>
    </source>
</evidence>
<keyword evidence="3" id="KW-1185">Reference proteome</keyword>
<feature type="region of interest" description="Disordered" evidence="1">
    <location>
        <begin position="185"/>
        <end position="252"/>
    </location>
</feature>
<name>A0A3A4K4B5_9NOCA</name>
<organism evidence="2 3">
    <name type="scientific">Nocardia panacis</name>
    <dbReference type="NCBI Taxonomy" id="2340916"/>
    <lineage>
        <taxon>Bacteria</taxon>
        <taxon>Bacillati</taxon>
        <taxon>Actinomycetota</taxon>
        <taxon>Actinomycetes</taxon>
        <taxon>Mycobacteriales</taxon>
        <taxon>Nocardiaceae</taxon>
        <taxon>Nocardia</taxon>
    </lineage>
</organism>
<reference evidence="2 3" key="1">
    <citation type="submission" date="2018-09" db="EMBL/GenBank/DDBJ databases">
        <title>YIM PH21274 draft genome.</title>
        <authorList>
            <person name="Miao C."/>
        </authorList>
    </citation>
    <scope>NUCLEOTIDE SEQUENCE [LARGE SCALE GENOMIC DNA]</scope>
    <source>
        <strain evidence="2 3">YIM PH 21724</strain>
    </source>
</reference>
<protein>
    <submittedName>
        <fullName evidence="2">Gluconolaconase</fullName>
    </submittedName>
</protein>
<evidence type="ECO:0000256" key="1">
    <source>
        <dbReference type="SAM" id="MobiDB-lite"/>
    </source>
</evidence>
<proteinExistence type="predicted"/>
<gene>
    <name evidence="2" type="ORF">D5S18_17325</name>
</gene>
<comment type="caution">
    <text evidence="2">The sequence shown here is derived from an EMBL/GenBank/DDBJ whole genome shotgun (WGS) entry which is preliminary data.</text>
</comment>